<evidence type="ECO:0000313" key="3">
    <source>
        <dbReference type="Proteomes" id="UP000514509"/>
    </source>
</evidence>
<feature type="signal peptide" evidence="1">
    <location>
        <begin position="1"/>
        <end position="19"/>
    </location>
</feature>
<dbReference type="KEGG" id="add:HUW48_09255"/>
<protein>
    <recommendedName>
        <fullName evidence="4">Lipocalin family protein</fullName>
    </recommendedName>
</protein>
<keyword evidence="3" id="KW-1185">Reference proteome</keyword>
<evidence type="ECO:0008006" key="4">
    <source>
        <dbReference type="Google" id="ProtNLM"/>
    </source>
</evidence>
<keyword evidence="1" id="KW-0732">Signal</keyword>
<evidence type="ECO:0000313" key="2">
    <source>
        <dbReference type="EMBL" id="QMU28215.1"/>
    </source>
</evidence>
<dbReference type="Proteomes" id="UP000514509">
    <property type="component" value="Chromosome"/>
</dbReference>
<dbReference type="EMBL" id="CP055153">
    <property type="protein sequence ID" value="QMU28215.1"/>
    <property type="molecule type" value="Genomic_DNA"/>
</dbReference>
<proteinExistence type="predicted"/>
<accession>A0A7L7L6R5</accession>
<sequence length="147" mass="16599">MKILLLLAWVLFFVTGCQKDEVIPKSTTELLQGSWKVASHTYDGYDASNLKVYTNTTQNTSIYIISGQNISISDGTTTDPWATYTLSEQQNKKYIHVAGFGLNATFELAQLTPNNMTWQRETQNDTYQTTTGVRKDAKSIITIQFQK</sequence>
<gene>
    <name evidence="2" type="ORF">HUW48_09255</name>
</gene>
<organism evidence="2 3">
    <name type="scientific">Adhaeribacter radiodurans</name>
    <dbReference type="NCBI Taxonomy" id="2745197"/>
    <lineage>
        <taxon>Bacteria</taxon>
        <taxon>Pseudomonadati</taxon>
        <taxon>Bacteroidota</taxon>
        <taxon>Cytophagia</taxon>
        <taxon>Cytophagales</taxon>
        <taxon>Hymenobacteraceae</taxon>
        <taxon>Adhaeribacter</taxon>
    </lineage>
</organism>
<dbReference type="RefSeq" id="WP_182415403.1">
    <property type="nucleotide sequence ID" value="NZ_CP055153.1"/>
</dbReference>
<dbReference type="PROSITE" id="PS51257">
    <property type="entry name" value="PROKAR_LIPOPROTEIN"/>
    <property type="match status" value="1"/>
</dbReference>
<dbReference type="AlphaFoldDB" id="A0A7L7L6R5"/>
<evidence type="ECO:0000256" key="1">
    <source>
        <dbReference type="SAM" id="SignalP"/>
    </source>
</evidence>
<reference evidence="2 3" key="1">
    <citation type="submission" date="2020-08" db="EMBL/GenBank/DDBJ databases">
        <title>Adhaeribacter dokdonensis sp. nov., isolated from the rhizosphere of Elymus tsukushiensis, a plant native to the Dokdo Islands, Republic of Korea.</title>
        <authorList>
            <person name="Ghim S.Y."/>
        </authorList>
    </citation>
    <scope>NUCLEOTIDE SEQUENCE [LARGE SCALE GENOMIC DNA]</scope>
    <source>
        <strain evidence="2 3">KUDC8001</strain>
    </source>
</reference>
<feature type="chain" id="PRO_5029910440" description="Lipocalin family protein" evidence="1">
    <location>
        <begin position="20"/>
        <end position="147"/>
    </location>
</feature>
<name>A0A7L7L6R5_9BACT</name>